<reference evidence="1 2" key="1">
    <citation type="journal article" date="2016" name="Nat. Commun.">
        <title>Thousands of microbial genomes shed light on interconnected biogeochemical processes in an aquifer system.</title>
        <authorList>
            <person name="Anantharaman K."/>
            <person name="Brown C.T."/>
            <person name="Hug L.A."/>
            <person name="Sharon I."/>
            <person name="Castelle C.J."/>
            <person name="Probst A.J."/>
            <person name="Thomas B.C."/>
            <person name="Singh A."/>
            <person name="Wilkins M.J."/>
            <person name="Karaoz U."/>
            <person name="Brodie E.L."/>
            <person name="Williams K.H."/>
            <person name="Hubbard S.S."/>
            <person name="Banfield J.F."/>
        </authorList>
    </citation>
    <scope>NUCLEOTIDE SEQUENCE [LARGE SCALE GENOMIC DNA]</scope>
</reference>
<protein>
    <recommendedName>
        <fullName evidence="3">HicB-like antitoxin of toxin-antitoxin system domain-containing protein</fullName>
    </recommendedName>
</protein>
<evidence type="ECO:0000313" key="2">
    <source>
        <dbReference type="Proteomes" id="UP000177697"/>
    </source>
</evidence>
<proteinExistence type="predicted"/>
<organism evidence="1 2">
    <name type="scientific">Candidatus Zambryskibacteria bacterium RIFOXYC1_FULL_39_10</name>
    <dbReference type="NCBI Taxonomy" id="1802779"/>
    <lineage>
        <taxon>Bacteria</taxon>
        <taxon>Candidatus Zambryskiibacteriota</taxon>
    </lineage>
</organism>
<evidence type="ECO:0000313" key="1">
    <source>
        <dbReference type="EMBL" id="OHB16442.1"/>
    </source>
</evidence>
<dbReference type="EMBL" id="MHWW01000002">
    <property type="protein sequence ID" value="OHB16442.1"/>
    <property type="molecule type" value="Genomic_DNA"/>
</dbReference>
<name>A0A1G2V499_9BACT</name>
<comment type="caution">
    <text evidence="1">The sequence shown here is derived from an EMBL/GenBank/DDBJ whole genome shotgun (WGS) entry which is preliminary data.</text>
</comment>
<accession>A0A1G2V499</accession>
<dbReference type="AlphaFoldDB" id="A0A1G2V499"/>
<dbReference type="Gene3D" id="3.30.160.250">
    <property type="match status" value="1"/>
</dbReference>
<dbReference type="Proteomes" id="UP000177697">
    <property type="component" value="Unassembled WGS sequence"/>
</dbReference>
<dbReference type="SUPFAM" id="SSF143100">
    <property type="entry name" value="TTHA1013/TTHA0281-like"/>
    <property type="match status" value="1"/>
</dbReference>
<gene>
    <name evidence="1" type="ORF">A2431_01970</name>
</gene>
<evidence type="ECO:0008006" key="3">
    <source>
        <dbReference type="Google" id="ProtNLM"/>
    </source>
</evidence>
<sequence length="77" mass="8566">MKNIIQFSISEEDGVYTAEGINVPVVTSGKTFEELKGNIQEAVELFFEDEDPKSLGFGMYPSIFTSFELSLNHGVRS</sequence>
<dbReference type="InterPro" id="IPR035069">
    <property type="entry name" value="TTHA1013/TTHA0281-like"/>
</dbReference>